<dbReference type="InterPro" id="IPR036188">
    <property type="entry name" value="FAD/NAD-bd_sf"/>
</dbReference>
<evidence type="ECO:0000259" key="1">
    <source>
        <dbReference type="Pfam" id="PF01266"/>
    </source>
</evidence>
<dbReference type="Gene3D" id="3.50.50.60">
    <property type="entry name" value="FAD/NAD(P)-binding domain"/>
    <property type="match status" value="1"/>
</dbReference>
<organism evidence="2 3">
    <name type="scientific">Rhodococcus oxybenzonivorans</name>
    <dbReference type="NCBI Taxonomy" id="1990687"/>
    <lineage>
        <taxon>Bacteria</taxon>
        <taxon>Bacillati</taxon>
        <taxon>Actinomycetota</taxon>
        <taxon>Actinomycetes</taxon>
        <taxon>Mycobacteriales</taxon>
        <taxon>Nocardiaceae</taxon>
        <taxon>Rhodococcus</taxon>
    </lineage>
</organism>
<name>A0AAE5A9R8_9NOCA</name>
<dbReference type="RefSeq" id="WP_317747301.1">
    <property type="nucleotide sequence ID" value="NZ_JAWLUP010000337.1"/>
</dbReference>
<sequence>MGAASAYAEAGRRHWLDLSRKAGFWATETGTHCVPRHEHEFAALRQFADKHGPDRAQVLDRRQILDRIPISGEDVIGRMYLPMNFQVDPRQATPSMAEWLEQSGVHFPLAHRRNVFRRRYDRQLPRTATDEHDLRVEKAAHTVSRLCGSGLWIRGSARRCAKVVRSGRDMPGASDLDGGAADATFLELPAIPACDGNKK</sequence>
<proteinExistence type="predicted"/>
<dbReference type="EMBL" id="JAWLUP010000337">
    <property type="protein sequence ID" value="MDV7269122.1"/>
    <property type="molecule type" value="Genomic_DNA"/>
</dbReference>
<comment type="caution">
    <text evidence="2">The sequence shown here is derived from an EMBL/GenBank/DDBJ whole genome shotgun (WGS) entry which is preliminary data.</text>
</comment>
<protein>
    <submittedName>
        <fullName evidence="2">FAD-dependent oxidoreductase</fullName>
    </submittedName>
</protein>
<dbReference type="Pfam" id="PF01266">
    <property type="entry name" value="DAO"/>
    <property type="match status" value="1"/>
</dbReference>
<dbReference type="InterPro" id="IPR006076">
    <property type="entry name" value="FAD-dep_OxRdtase"/>
</dbReference>
<gene>
    <name evidence="2" type="ORF">R4315_31900</name>
</gene>
<feature type="domain" description="FAD dependent oxidoreductase" evidence="1">
    <location>
        <begin position="7"/>
        <end position="119"/>
    </location>
</feature>
<dbReference type="SUPFAM" id="SSF51905">
    <property type="entry name" value="FAD/NAD(P)-binding domain"/>
    <property type="match status" value="1"/>
</dbReference>
<dbReference type="AlphaFoldDB" id="A0AAE5A9R8"/>
<reference evidence="2" key="1">
    <citation type="submission" date="2023-10" db="EMBL/GenBank/DDBJ databases">
        <title>Development of a sustainable strategy for remediation of hydrocarbon-contaminated territories based on the waste exchange concept.</title>
        <authorList>
            <person name="Krivoruchko A."/>
        </authorList>
    </citation>
    <scope>NUCLEOTIDE SEQUENCE</scope>
    <source>
        <strain evidence="2">IEGM 68</strain>
    </source>
</reference>
<evidence type="ECO:0000313" key="3">
    <source>
        <dbReference type="Proteomes" id="UP001185863"/>
    </source>
</evidence>
<evidence type="ECO:0000313" key="2">
    <source>
        <dbReference type="EMBL" id="MDV7269122.1"/>
    </source>
</evidence>
<accession>A0AAE5A9R8</accession>
<dbReference type="Proteomes" id="UP001185863">
    <property type="component" value="Unassembled WGS sequence"/>
</dbReference>
<dbReference type="Gene3D" id="3.30.9.10">
    <property type="entry name" value="D-Amino Acid Oxidase, subunit A, domain 2"/>
    <property type="match status" value="1"/>
</dbReference>